<evidence type="ECO:0000256" key="1">
    <source>
        <dbReference type="SAM" id="MobiDB-lite"/>
    </source>
</evidence>
<dbReference type="Proteomes" id="UP000016931">
    <property type="component" value="Unassembled WGS sequence"/>
</dbReference>
<proteinExistence type="predicted"/>
<reference evidence="2 3" key="1">
    <citation type="journal article" date="2012" name="PLoS Pathog.">
        <title>Diverse lifestyles and strategies of plant pathogenesis encoded in the genomes of eighteen Dothideomycetes fungi.</title>
        <authorList>
            <person name="Ohm R.A."/>
            <person name="Feau N."/>
            <person name="Henrissat B."/>
            <person name="Schoch C.L."/>
            <person name="Horwitz B.A."/>
            <person name="Barry K.W."/>
            <person name="Condon B.J."/>
            <person name="Copeland A.C."/>
            <person name="Dhillon B."/>
            <person name="Glaser F."/>
            <person name="Hesse C.N."/>
            <person name="Kosti I."/>
            <person name="LaButti K."/>
            <person name="Lindquist E.A."/>
            <person name="Lucas S."/>
            <person name="Salamov A.A."/>
            <person name="Bradshaw R.E."/>
            <person name="Ciuffetti L."/>
            <person name="Hamelin R.C."/>
            <person name="Kema G.H.J."/>
            <person name="Lawrence C."/>
            <person name="Scott J.A."/>
            <person name="Spatafora J.W."/>
            <person name="Turgeon B.G."/>
            <person name="de Wit P.J.G.M."/>
            <person name="Zhong S."/>
            <person name="Goodwin S.B."/>
            <person name="Grigoriev I.V."/>
        </authorList>
    </citation>
    <scope>NUCLEOTIDE SEQUENCE [LARGE SCALE GENOMIC DNA]</scope>
    <source>
        <strain evidence="2 3">SO2202</strain>
    </source>
</reference>
<dbReference type="AlphaFoldDB" id="N1QJ40"/>
<sequence>MHGSLYRSVLPRQPSPSGSHTMQLHDSKHPQQKSEHSRNCSASTESTIQRRLEQVALDCVADPVALSSRSFYYTAQHDKQVSNHIGKTGLGHKEHE</sequence>
<dbReference type="HOGENOM" id="CLU_2361067_0_0_1"/>
<gene>
    <name evidence="2" type="ORF">SEPMUDRAFT_146300</name>
</gene>
<feature type="region of interest" description="Disordered" evidence="1">
    <location>
        <begin position="1"/>
        <end position="47"/>
    </location>
</feature>
<keyword evidence="3" id="KW-1185">Reference proteome</keyword>
<name>N1QJ40_SPHMS</name>
<dbReference type="EMBL" id="KB456260">
    <property type="protein sequence ID" value="EMF17200.1"/>
    <property type="molecule type" value="Genomic_DNA"/>
</dbReference>
<organism evidence="2 3">
    <name type="scientific">Sphaerulina musiva (strain SO2202)</name>
    <name type="common">Poplar stem canker fungus</name>
    <name type="synonym">Septoria musiva</name>
    <dbReference type="NCBI Taxonomy" id="692275"/>
    <lineage>
        <taxon>Eukaryota</taxon>
        <taxon>Fungi</taxon>
        <taxon>Dikarya</taxon>
        <taxon>Ascomycota</taxon>
        <taxon>Pezizomycotina</taxon>
        <taxon>Dothideomycetes</taxon>
        <taxon>Dothideomycetidae</taxon>
        <taxon>Mycosphaerellales</taxon>
        <taxon>Mycosphaerellaceae</taxon>
        <taxon>Sphaerulina</taxon>
    </lineage>
</organism>
<feature type="compositionally biased region" description="Basic and acidic residues" evidence="1">
    <location>
        <begin position="23"/>
        <end position="38"/>
    </location>
</feature>
<accession>N1QJ40</accession>
<evidence type="ECO:0000313" key="3">
    <source>
        <dbReference type="Proteomes" id="UP000016931"/>
    </source>
</evidence>
<evidence type="ECO:0000313" key="2">
    <source>
        <dbReference type="EMBL" id="EMF17200.1"/>
    </source>
</evidence>
<protein>
    <submittedName>
        <fullName evidence="2">Uncharacterized protein</fullName>
    </submittedName>
</protein>
<dbReference type="GeneID" id="27900701"/>
<dbReference type="RefSeq" id="XP_016765321.1">
    <property type="nucleotide sequence ID" value="XM_016903564.1"/>
</dbReference>
<dbReference type="OrthoDB" id="3647664at2759"/>